<evidence type="ECO:0000256" key="1">
    <source>
        <dbReference type="ARBA" id="ARBA00004196"/>
    </source>
</evidence>
<accession>A0ABN0ULR9</accession>
<comment type="similarity">
    <text evidence="2">Belongs to the bacterial solute-binding protein 5 family.</text>
</comment>
<dbReference type="InterPro" id="IPR030678">
    <property type="entry name" value="Peptide/Ni-bd"/>
</dbReference>
<feature type="chain" id="PRO_5045075855" evidence="5">
    <location>
        <begin position="25"/>
        <end position="533"/>
    </location>
</feature>
<evidence type="ECO:0000256" key="3">
    <source>
        <dbReference type="ARBA" id="ARBA00022448"/>
    </source>
</evidence>
<dbReference type="Gene3D" id="3.10.105.10">
    <property type="entry name" value="Dipeptide-binding Protein, Domain 3"/>
    <property type="match status" value="1"/>
</dbReference>
<dbReference type="SUPFAM" id="SSF53850">
    <property type="entry name" value="Periplasmic binding protein-like II"/>
    <property type="match status" value="1"/>
</dbReference>
<dbReference type="PIRSF" id="PIRSF002741">
    <property type="entry name" value="MppA"/>
    <property type="match status" value="1"/>
</dbReference>
<dbReference type="RefSeq" id="WP_344650868.1">
    <property type="nucleotide sequence ID" value="NZ_BAAAGX010000017.1"/>
</dbReference>
<dbReference type="PROSITE" id="PS51257">
    <property type="entry name" value="PROKAR_LIPOPROTEIN"/>
    <property type="match status" value="1"/>
</dbReference>
<proteinExistence type="inferred from homology"/>
<dbReference type="InterPro" id="IPR039424">
    <property type="entry name" value="SBP_5"/>
</dbReference>
<reference evidence="7 8" key="1">
    <citation type="journal article" date="2019" name="Int. J. Syst. Evol. Microbiol.">
        <title>The Global Catalogue of Microorganisms (GCM) 10K type strain sequencing project: providing services to taxonomists for standard genome sequencing and annotation.</title>
        <authorList>
            <consortium name="The Broad Institute Genomics Platform"/>
            <consortium name="The Broad Institute Genome Sequencing Center for Infectious Disease"/>
            <person name="Wu L."/>
            <person name="Ma J."/>
        </authorList>
    </citation>
    <scope>NUCLEOTIDE SEQUENCE [LARGE SCALE GENOMIC DNA]</scope>
    <source>
        <strain evidence="7 8">JCM 10425</strain>
    </source>
</reference>
<keyword evidence="3" id="KW-0813">Transport</keyword>
<dbReference type="Proteomes" id="UP001500967">
    <property type="component" value="Unassembled WGS sequence"/>
</dbReference>
<dbReference type="EMBL" id="BAAAGX010000017">
    <property type="protein sequence ID" value="GAA0254845.1"/>
    <property type="molecule type" value="Genomic_DNA"/>
</dbReference>
<feature type="domain" description="Solute-binding protein family 5" evidence="6">
    <location>
        <begin position="81"/>
        <end position="442"/>
    </location>
</feature>
<evidence type="ECO:0000256" key="2">
    <source>
        <dbReference type="ARBA" id="ARBA00005695"/>
    </source>
</evidence>
<dbReference type="InterPro" id="IPR000914">
    <property type="entry name" value="SBP_5_dom"/>
</dbReference>
<evidence type="ECO:0000313" key="7">
    <source>
        <dbReference type="EMBL" id="GAA0254845.1"/>
    </source>
</evidence>
<evidence type="ECO:0000256" key="4">
    <source>
        <dbReference type="ARBA" id="ARBA00022729"/>
    </source>
</evidence>
<gene>
    <name evidence="7" type="ORF">GCM10009539_45050</name>
</gene>
<evidence type="ECO:0000259" key="6">
    <source>
        <dbReference type="Pfam" id="PF00496"/>
    </source>
</evidence>
<dbReference type="CDD" id="cd08492">
    <property type="entry name" value="PBP2_NikA_DppA_OppA_like_15"/>
    <property type="match status" value="1"/>
</dbReference>
<keyword evidence="4 5" id="KW-0732">Signal</keyword>
<protein>
    <submittedName>
        <fullName evidence="7">ABC transporter substrate-binding protein</fullName>
    </submittedName>
</protein>
<feature type="signal peptide" evidence="5">
    <location>
        <begin position="1"/>
        <end position="24"/>
    </location>
</feature>
<evidence type="ECO:0000313" key="8">
    <source>
        <dbReference type="Proteomes" id="UP001500967"/>
    </source>
</evidence>
<evidence type="ECO:0000256" key="5">
    <source>
        <dbReference type="SAM" id="SignalP"/>
    </source>
</evidence>
<comment type="subcellular location">
    <subcellularLocation>
        <location evidence="1">Cell envelope</location>
    </subcellularLocation>
</comment>
<dbReference type="Gene3D" id="3.40.190.10">
    <property type="entry name" value="Periplasmic binding protein-like II"/>
    <property type="match status" value="1"/>
</dbReference>
<dbReference type="PANTHER" id="PTHR30290:SF10">
    <property type="entry name" value="PERIPLASMIC OLIGOPEPTIDE-BINDING PROTEIN-RELATED"/>
    <property type="match status" value="1"/>
</dbReference>
<sequence length="533" mass="56812">MPVRSPFLVLATATALVLAGCSSAGDGAAEAGPPQSGGTLKFALAVDPTCLDPQQFGLNASLNVGRQIVDSLTDQDPKTGEIKPWLAESWTVDDAATSFTFTLRDGATFSDGTPVDAAAVKTNFDAIVKLGAKAQLAGTYLAGYRSATVVDPKTVRVDFAAPSAQFLQATSTMSLGLLSASTAAKTAEQRCQGDLVGSGPFVLKKYTPNQGVTLARRTGYAWPSSLAEHKGEAYLDGIEYKIVPESGVRTGTLQSGQIDGATDIPPQDEARFDGNGFQLLVRGNPGIPFNLAANTSKPILADEQVRLAVQKALNRTEIVQTALSDKYRSATSALAKSTPGWNDQSAALKFDQDGAKKLLDADGWAPGPGGIRQKAGRKLSVDVIYNLAFPPSQTILELAQQQLKAVGIELRLRQLTTGELTAAQATGDFDFLWFNVTRADPDILRTIFSTKYANRSQLKPGPLDTALDQQVATLDDAKRTQSVAEAQKLIVTDHAYQIPIVELSQVIGLSEKVRGLRFEASSRLSFYDTWLGK</sequence>
<comment type="caution">
    <text evidence="7">The sequence shown here is derived from an EMBL/GenBank/DDBJ whole genome shotgun (WGS) entry which is preliminary data.</text>
</comment>
<name>A0ABN0ULR9_9ACTN</name>
<dbReference type="Pfam" id="PF00496">
    <property type="entry name" value="SBP_bac_5"/>
    <property type="match status" value="1"/>
</dbReference>
<organism evidence="7 8">
    <name type="scientific">Cryptosporangium japonicum</name>
    <dbReference type="NCBI Taxonomy" id="80872"/>
    <lineage>
        <taxon>Bacteria</taxon>
        <taxon>Bacillati</taxon>
        <taxon>Actinomycetota</taxon>
        <taxon>Actinomycetes</taxon>
        <taxon>Cryptosporangiales</taxon>
        <taxon>Cryptosporangiaceae</taxon>
        <taxon>Cryptosporangium</taxon>
    </lineage>
</organism>
<keyword evidence="8" id="KW-1185">Reference proteome</keyword>
<dbReference type="PANTHER" id="PTHR30290">
    <property type="entry name" value="PERIPLASMIC BINDING COMPONENT OF ABC TRANSPORTER"/>
    <property type="match status" value="1"/>
</dbReference>